<protein>
    <submittedName>
        <fullName evidence="3">Uncharacterized protein</fullName>
    </submittedName>
</protein>
<dbReference type="EMBL" id="CAJOBF010016995">
    <property type="protein sequence ID" value="CAF4359117.1"/>
    <property type="molecule type" value="Genomic_DNA"/>
</dbReference>
<sequence>MLHNDVNRSLKVKKARKRLNPNSVVLTSDEMNKEIQEIEEKRKMAEKCKQDKQVIRDTKKLEMEKRGKALKKTKVNDKGVTKETVHNKKSKDKNNNHIYEELGEQSSEEASEVN</sequence>
<accession>A0A820LMA0</accession>
<evidence type="ECO:0000256" key="1">
    <source>
        <dbReference type="SAM" id="MobiDB-lite"/>
    </source>
</evidence>
<evidence type="ECO:0000313" key="4">
    <source>
        <dbReference type="Proteomes" id="UP000663842"/>
    </source>
</evidence>
<reference evidence="3" key="1">
    <citation type="submission" date="2021-02" db="EMBL/GenBank/DDBJ databases">
        <authorList>
            <person name="Nowell W R."/>
        </authorList>
    </citation>
    <scope>NUCLEOTIDE SEQUENCE</scope>
</reference>
<dbReference type="Proteomes" id="UP000663887">
    <property type="component" value="Unassembled WGS sequence"/>
</dbReference>
<evidence type="ECO:0000313" key="3">
    <source>
        <dbReference type="EMBL" id="CAF4359117.1"/>
    </source>
</evidence>
<evidence type="ECO:0000313" key="2">
    <source>
        <dbReference type="EMBL" id="CAF2107452.1"/>
    </source>
</evidence>
<feature type="compositionally biased region" description="Acidic residues" evidence="1">
    <location>
        <begin position="101"/>
        <end position="114"/>
    </location>
</feature>
<dbReference type="AlphaFoldDB" id="A0A820LMA0"/>
<proteinExistence type="predicted"/>
<dbReference type="EMBL" id="CAJNRG010008819">
    <property type="protein sequence ID" value="CAF2107452.1"/>
    <property type="molecule type" value="Genomic_DNA"/>
</dbReference>
<organism evidence="3 4">
    <name type="scientific">Rotaria magnacalcarata</name>
    <dbReference type="NCBI Taxonomy" id="392030"/>
    <lineage>
        <taxon>Eukaryota</taxon>
        <taxon>Metazoa</taxon>
        <taxon>Spiralia</taxon>
        <taxon>Gnathifera</taxon>
        <taxon>Rotifera</taxon>
        <taxon>Eurotatoria</taxon>
        <taxon>Bdelloidea</taxon>
        <taxon>Philodinida</taxon>
        <taxon>Philodinidae</taxon>
        <taxon>Rotaria</taxon>
    </lineage>
</organism>
<comment type="caution">
    <text evidence="3">The sequence shown here is derived from an EMBL/GenBank/DDBJ whole genome shotgun (WGS) entry which is preliminary data.</text>
</comment>
<feature type="compositionally biased region" description="Basic and acidic residues" evidence="1">
    <location>
        <begin position="74"/>
        <end position="100"/>
    </location>
</feature>
<dbReference type="Proteomes" id="UP000663842">
    <property type="component" value="Unassembled WGS sequence"/>
</dbReference>
<feature type="region of interest" description="Disordered" evidence="1">
    <location>
        <begin position="59"/>
        <end position="114"/>
    </location>
</feature>
<name>A0A820LMA0_9BILA</name>
<gene>
    <name evidence="3" type="ORF">UXM345_LOCUS36402</name>
    <name evidence="2" type="ORF">XDN619_LOCUS20056</name>
</gene>